<keyword evidence="1" id="KW-1133">Transmembrane helix</keyword>
<proteinExistence type="predicted"/>
<organism evidence="2">
    <name type="scientific">marine sediment metagenome</name>
    <dbReference type="NCBI Taxonomy" id="412755"/>
    <lineage>
        <taxon>unclassified sequences</taxon>
        <taxon>metagenomes</taxon>
        <taxon>ecological metagenomes</taxon>
    </lineage>
</organism>
<evidence type="ECO:0000313" key="2">
    <source>
        <dbReference type="EMBL" id="KKM92295.1"/>
    </source>
</evidence>
<reference evidence="2" key="1">
    <citation type="journal article" date="2015" name="Nature">
        <title>Complex archaea that bridge the gap between prokaryotes and eukaryotes.</title>
        <authorList>
            <person name="Spang A."/>
            <person name="Saw J.H."/>
            <person name="Jorgensen S.L."/>
            <person name="Zaremba-Niedzwiedzka K."/>
            <person name="Martijn J."/>
            <person name="Lind A.E."/>
            <person name="van Eijk R."/>
            <person name="Schleper C."/>
            <person name="Guy L."/>
            <person name="Ettema T.J."/>
        </authorList>
    </citation>
    <scope>NUCLEOTIDE SEQUENCE</scope>
</reference>
<comment type="caution">
    <text evidence="2">The sequence shown here is derived from an EMBL/GenBank/DDBJ whole genome shotgun (WGS) entry which is preliminary data.</text>
</comment>
<sequence length="143" mass="16804">MNKKLKTSQFIGRQLSRMKVGMSYVLLFVSTLTAISVLNIAFPEIETWIVFMLLPVVMFGSIFLGYIMDKSNITATDHMKTLEMTSRYINTADLKSYEFWMVIMKVFFKWMTSIQEGKPLDKDEIKKKYVKFLKKWSQLGEEK</sequence>
<gene>
    <name evidence="2" type="ORF">LCGC14_1219830</name>
</gene>
<dbReference type="EMBL" id="LAZR01006412">
    <property type="protein sequence ID" value="KKM92295.1"/>
    <property type="molecule type" value="Genomic_DNA"/>
</dbReference>
<feature type="transmembrane region" description="Helical" evidence="1">
    <location>
        <begin position="21"/>
        <end position="42"/>
    </location>
</feature>
<evidence type="ECO:0000256" key="1">
    <source>
        <dbReference type="SAM" id="Phobius"/>
    </source>
</evidence>
<protein>
    <submittedName>
        <fullName evidence="2">Uncharacterized protein</fullName>
    </submittedName>
</protein>
<dbReference type="AlphaFoldDB" id="A0A0F9NTX6"/>
<accession>A0A0F9NTX6</accession>
<keyword evidence="1" id="KW-0472">Membrane</keyword>
<name>A0A0F9NTX6_9ZZZZ</name>
<keyword evidence="1" id="KW-0812">Transmembrane</keyword>
<feature type="transmembrane region" description="Helical" evidence="1">
    <location>
        <begin position="48"/>
        <end position="68"/>
    </location>
</feature>